<dbReference type="RefSeq" id="WP_100026956.1">
    <property type="nucleotide sequence ID" value="NZ_CP024704.1"/>
</dbReference>
<dbReference type="EMBL" id="CP024704">
    <property type="protein sequence ID" value="ATV71038.1"/>
    <property type="molecule type" value="Genomic_DNA"/>
</dbReference>
<name>A0A2D3PTK1_9FUSO</name>
<dbReference type="Proteomes" id="UP000230781">
    <property type="component" value="Chromosome"/>
</dbReference>
<evidence type="ECO:0000256" key="1">
    <source>
        <dbReference type="SAM" id="Coils"/>
    </source>
</evidence>
<evidence type="ECO:0000313" key="2">
    <source>
        <dbReference type="EMBL" id="ATV71038.1"/>
    </source>
</evidence>
<proteinExistence type="predicted"/>
<keyword evidence="1" id="KW-0175">Coiled coil</keyword>
<reference evidence="2 3" key="1">
    <citation type="submission" date="2017-11" db="EMBL/GenBank/DDBJ databases">
        <title>Genome sequencing of Fusobacterium periodonticum KCOM 2555.</title>
        <authorList>
            <person name="Kook J.-K."/>
            <person name="Park S.-N."/>
            <person name="Lim Y.K."/>
        </authorList>
    </citation>
    <scope>NUCLEOTIDE SEQUENCE [LARGE SCALE GENOMIC DNA]</scope>
    <source>
        <strain evidence="2 3">KCOM 2555</strain>
    </source>
</reference>
<organism evidence="2 3">
    <name type="scientific">Fusobacterium pseudoperiodonticum</name>
    <dbReference type="NCBI Taxonomy" id="2663009"/>
    <lineage>
        <taxon>Bacteria</taxon>
        <taxon>Fusobacteriati</taxon>
        <taxon>Fusobacteriota</taxon>
        <taxon>Fusobacteriia</taxon>
        <taxon>Fusobacteriales</taxon>
        <taxon>Fusobacteriaceae</taxon>
        <taxon>Fusobacterium</taxon>
    </lineage>
</organism>
<gene>
    <name evidence="2" type="ORF">CTM98_10470</name>
</gene>
<sequence>MKLDSKNLVLNLLGTDANIQINKKVLLTLKLEEAFFLSYLIDQYKYFEREGKLRQDGSFYTSNMDIALYTTFNNSQIARVKKAGLEKQLFRISLEDSRTKSYYYLNFDKILEMIGTEKSNMELAYKSRFDSEKIEIEMNNMEDIDNLKKFTFNELRFYCKENKIKYSGNDKKGDLINKIIEFKNPDLLEKAHFSTVNDISFTSEQKNRSLTKNAEFSGCVSDITLTVSEKSITNQEQINQEKNTCHVHENFKKKKDKEIENIFHELGINYTDTNEANSLLILKQFAGDKSLLKKYLISIHNQLKKLTNIKNLAALFSKKLKEIDFVLLKQIKNENENTTKKIEEKNKKNESQEKIINISNEQNQVINNFLNLDKKVQENFVHLAEEKYFEENPAIKNSDLFRTMKITSYRVYLRTIYQKLLDILKIELPELIEVGE</sequence>
<evidence type="ECO:0000313" key="3">
    <source>
        <dbReference type="Proteomes" id="UP000230781"/>
    </source>
</evidence>
<feature type="coiled-coil region" evidence="1">
    <location>
        <begin position="328"/>
        <end position="362"/>
    </location>
</feature>
<dbReference type="AlphaFoldDB" id="A0A2D3PTK1"/>
<accession>A0A2D3PTK1</accession>
<protein>
    <submittedName>
        <fullName evidence="2">Uncharacterized protein</fullName>
    </submittedName>
</protein>